<organism evidence="1 2">
    <name type="scientific">Aureimonas pseudogalii</name>
    <dbReference type="NCBI Taxonomy" id="1744844"/>
    <lineage>
        <taxon>Bacteria</taxon>
        <taxon>Pseudomonadati</taxon>
        <taxon>Pseudomonadota</taxon>
        <taxon>Alphaproteobacteria</taxon>
        <taxon>Hyphomicrobiales</taxon>
        <taxon>Aurantimonadaceae</taxon>
        <taxon>Aureimonas</taxon>
    </lineage>
</organism>
<dbReference type="EMBL" id="JACIEK010000015">
    <property type="protein sequence ID" value="MBB4000163.1"/>
    <property type="molecule type" value="Genomic_DNA"/>
</dbReference>
<keyword evidence="2" id="KW-1185">Reference proteome</keyword>
<reference evidence="1 2" key="1">
    <citation type="submission" date="2020-08" db="EMBL/GenBank/DDBJ databases">
        <title>Genomic Encyclopedia of Type Strains, Phase IV (KMG-IV): sequencing the most valuable type-strain genomes for metagenomic binning, comparative biology and taxonomic classification.</title>
        <authorList>
            <person name="Goeker M."/>
        </authorList>
    </citation>
    <scope>NUCLEOTIDE SEQUENCE [LARGE SCALE GENOMIC DNA]</scope>
    <source>
        <strain evidence="1 2">DSM 102238</strain>
    </source>
</reference>
<proteinExistence type="predicted"/>
<comment type="caution">
    <text evidence="1">The sequence shown here is derived from an EMBL/GenBank/DDBJ whole genome shotgun (WGS) entry which is preliminary data.</text>
</comment>
<accession>A0A7W6H836</accession>
<evidence type="ECO:0000313" key="2">
    <source>
        <dbReference type="Proteomes" id="UP000542776"/>
    </source>
</evidence>
<evidence type="ECO:0000313" key="1">
    <source>
        <dbReference type="EMBL" id="MBB4000163.1"/>
    </source>
</evidence>
<protein>
    <submittedName>
        <fullName evidence="1">Uncharacterized protein</fullName>
    </submittedName>
</protein>
<sequence length="146" mass="16248">MSISTLFKTAPLGATILVSNGQPRPHARFNRKLTRWEMENYSGVLITVEVEVGHGRRPTLSIRKGELVDEPLAYVHRYGLDTSLRFDVQRRPTPGSVRVLAKGRRELLHLAANRDAAEKWAAASNYANAVLEDVTEPEAEEAEEAA</sequence>
<gene>
    <name evidence="1" type="ORF">GGR04_004039</name>
</gene>
<name>A0A7W6H836_9HYPH</name>
<dbReference type="RefSeq" id="WP_183201768.1">
    <property type="nucleotide sequence ID" value="NZ_JACIEK010000015.1"/>
</dbReference>
<dbReference type="Proteomes" id="UP000542776">
    <property type="component" value="Unassembled WGS sequence"/>
</dbReference>
<dbReference type="AlphaFoldDB" id="A0A7W6H836"/>